<organism evidence="1 2">
    <name type="scientific">Trifolium pratense</name>
    <name type="common">Red clover</name>
    <dbReference type="NCBI Taxonomy" id="57577"/>
    <lineage>
        <taxon>Eukaryota</taxon>
        <taxon>Viridiplantae</taxon>
        <taxon>Streptophyta</taxon>
        <taxon>Embryophyta</taxon>
        <taxon>Tracheophyta</taxon>
        <taxon>Spermatophyta</taxon>
        <taxon>Magnoliopsida</taxon>
        <taxon>eudicotyledons</taxon>
        <taxon>Gunneridae</taxon>
        <taxon>Pentapetalae</taxon>
        <taxon>rosids</taxon>
        <taxon>fabids</taxon>
        <taxon>Fabales</taxon>
        <taxon>Fabaceae</taxon>
        <taxon>Papilionoideae</taxon>
        <taxon>50 kb inversion clade</taxon>
        <taxon>NPAAA clade</taxon>
        <taxon>Hologalegina</taxon>
        <taxon>IRL clade</taxon>
        <taxon>Trifolieae</taxon>
        <taxon>Trifolium</taxon>
    </lineage>
</organism>
<sequence length="156" mass="18065">MARNKVKLAFISDESKRRASYIKRKRSLIKKVTELTTLCDVPACAVISSPFDSHIDVWPNLEGAKKVIERYQNSTVINESKNVSHQRFIMQRTAKARDQLKKLKHGNREKELNLLMFEYLQNNNVSYDLTPEEAKDLDKVVGKMLKEVDNKINTLD</sequence>
<dbReference type="EMBL" id="CASHSV030000001">
    <property type="protein sequence ID" value="CAJ2629367.1"/>
    <property type="molecule type" value="Genomic_DNA"/>
</dbReference>
<gene>
    <name evidence="1" type="ORF">MILVUS5_LOCUS1367</name>
</gene>
<protein>
    <submittedName>
        <fullName evidence="1">Uncharacterized protein</fullName>
    </submittedName>
</protein>
<proteinExistence type="predicted"/>
<keyword evidence="2" id="KW-1185">Reference proteome</keyword>
<evidence type="ECO:0000313" key="1">
    <source>
        <dbReference type="EMBL" id="CAJ2629367.1"/>
    </source>
</evidence>
<comment type="caution">
    <text evidence="1">The sequence shown here is derived from an EMBL/GenBank/DDBJ whole genome shotgun (WGS) entry which is preliminary data.</text>
</comment>
<name>A0ACB0IBF2_TRIPR</name>
<dbReference type="Proteomes" id="UP001177021">
    <property type="component" value="Unassembled WGS sequence"/>
</dbReference>
<accession>A0ACB0IBF2</accession>
<reference evidence="1" key="1">
    <citation type="submission" date="2023-10" db="EMBL/GenBank/DDBJ databases">
        <authorList>
            <person name="Rodriguez Cubillos JULIANA M."/>
            <person name="De Vega J."/>
        </authorList>
    </citation>
    <scope>NUCLEOTIDE SEQUENCE</scope>
</reference>
<evidence type="ECO:0000313" key="2">
    <source>
        <dbReference type="Proteomes" id="UP001177021"/>
    </source>
</evidence>